<dbReference type="Gene3D" id="3.40.50.300">
    <property type="entry name" value="P-loop containing nucleotide triphosphate hydrolases"/>
    <property type="match status" value="1"/>
</dbReference>
<protein>
    <submittedName>
        <fullName evidence="7">ABC transporter ATP-binding protein</fullName>
    </submittedName>
</protein>
<reference evidence="8" key="1">
    <citation type="journal article" date="2019" name="Int. J. Syst. Evol. Microbiol.">
        <title>The Global Catalogue of Microorganisms (GCM) 10K type strain sequencing project: providing services to taxonomists for standard genome sequencing and annotation.</title>
        <authorList>
            <consortium name="The Broad Institute Genomics Platform"/>
            <consortium name="The Broad Institute Genome Sequencing Center for Infectious Disease"/>
            <person name="Wu L."/>
            <person name="Ma J."/>
        </authorList>
    </citation>
    <scope>NUCLEOTIDE SEQUENCE [LARGE SCALE GENOMIC DNA]</scope>
    <source>
        <strain evidence="8">JCM 17986</strain>
    </source>
</reference>
<dbReference type="PANTHER" id="PTHR42711:SF19">
    <property type="entry name" value="DOXORUBICIN RESISTANCE ATP-BINDING PROTEIN DRRA"/>
    <property type="match status" value="1"/>
</dbReference>
<name>A0ABP9GVR1_9ACTN</name>
<dbReference type="Pfam" id="PF00005">
    <property type="entry name" value="ABC_tran"/>
    <property type="match status" value="1"/>
</dbReference>
<evidence type="ECO:0000256" key="5">
    <source>
        <dbReference type="ARBA" id="ARBA00023251"/>
    </source>
</evidence>
<feature type="domain" description="ABC transporter" evidence="6">
    <location>
        <begin position="24"/>
        <end position="263"/>
    </location>
</feature>
<dbReference type="InterPro" id="IPR017871">
    <property type="entry name" value="ABC_transporter-like_CS"/>
</dbReference>
<dbReference type="InterPro" id="IPR003439">
    <property type="entry name" value="ABC_transporter-like_ATP-bd"/>
</dbReference>
<evidence type="ECO:0000256" key="1">
    <source>
        <dbReference type="ARBA" id="ARBA00004202"/>
    </source>
</evidence>
<comment type="subcellular location">
    <subcellularLocation>
        <location evidence="1">Cell membrane</location>
        <topology evidence="1">Peripheral membrane protein</topology>
    </subcellularLocation>
</comment>
<keyword evidence="4 7" id="KW-0067">ATP-binding</keyword>
<dbReference type="Proteomes" id="UP001500466">
    <property type="component" value="Unassembled WGS sequence"/>
</dbReference>
<dbReference type="SMART" id="SM00382">
    <property type="entry name" value="AAA"/>
    <property type="match status" value="1"/>
</dbReference>
<organism evidence="7 8">
    <name type="scientific">Yinghuangia aomiensis</name>
    <dbReference type="NCBI Taxonomy" id="676205"/>
    <lineage>
        <taxon>Bacteria</taxon>
        <taxon>Bacillati</taxon>
        <taxon>Actinomycetota</taxon>
        <taxon>Actinomycetes</taxon>
        <taxon>Kitasatosporales</taxon>
        <taxon>Streptomycetaceae</taxon>
        <taxon>Yinghuangia</taxon>
    </lineage>
</organism>
<dbReference type="GO" id="GO:0005524">
    <property type="term" value="F:ATP binding"/>
    <property type="evidence" value="ECO:0007669"/>
    <property type="project" value="UniProtKB-KW"/>
</dbReference>
<dbReference type="PROSITE" id="PS00211">
    <property type="entry name" value="ABC_TRANSPORTER_1"/>
    <property type="match status" value="1"/>
</dbReference>
<dbReference type="PANTHER" id="PTHR42711">
    <property type="entry name" value="ABC TRANSPORTER ATP-BINDING PROTEIN"/>
    <property type="match status" value="1"/>
</dbReference>
<sequence>MAMLGETAAIPHAAAPRTPGAVCYRVAGLTKTYRTGRRSARTEVVANDAVDLEIGRGEIFGLLGPNGAGKSTLVRQLTGLLRPDAGSVELLGHDLVRRPEAASRLVAYLGQDSGALDELTVALAIETTARLRAVEPAAARAAREAVVAELGLGDLAERPLKKLSGGQRRLACVATALVGDRPVLVLDEPTTGMDPVARRAVWAAIDRRRAEYGTTVLLVTHNVIEAETVLDRVAVLDEGRVIACDTPGGLKATVGDEVRLDLVWRSDPPMTEPAVAILARDAVRTGRRWTTRMDPGTARELLAAVTSGPAFDVLDDFTLSTPSLEDVYLALGGRHEGLVKG</sequence>
<keyword evidence="5" id="KW-0046">Antibiotic resistance</keyword>
<keyword evidence="8" id="KW-1185">Reference proteome</keyword>
<dbReference type="PROSITE" id="PS50893">
    <property type="entry name" value="ABC_TRANSPORTER_2"/>
    <property type="match status" value="1"/>
</dbReference>
<evidence type="ECO:0000256" key="4">
    <source>
        <dbReference type="ARBA" id="ARBA00022840"/>
    </source>
</evidence>
<accession>A0ABP9GVR1</accession>
<gene>
    <name evidence="7" type="ORF">GCM10023205_14850</name>
</gene>
<dbReference type="EMBL" id="BAABHS010000004">
    <property type="protein sequence ID" value="GAA4954228.1"/>
    <property type="molecule type" value="Genomic_DNA"/>
</dbReference>
<proteinExistence type="predicted"/>
<dbReference type="InterPro" id="IPR003593">
    <property type="entry name" value="AAA+_ATPase"/>
</dbReference>
<evidence type="ECO:0000259" key="6">
    <source>
        <dbReference type="PROSITE" id="PS50893"/>
    </source>
</evidence>
<dbReference type="InterPro" id="IPR027417">
    <property type="entry name" value="P-loop_NTPase"/>
</dbReference>
<dbReference type="InterPro" id="IPR050763">
    <property type="entry name" value="ABC_transporter_ATP-binding"/>
</dbReference>
<evidence type="ECO:0000313" key="8">
    <source>
        <dbReference type="Proteomes" id="UP001500466"/>
    </source>
</evidence>
<evidence type="ECO:0000313" key="7">
    <source>
        <dbReference type="EMBL" id="GAA4954228.1"/>
    </source>
</evidence>
<evidence type="ECO:0000256" key="3">
    <source>
        <dbReference type="ARBA" id="ARBA00022741"/>
    </source>
</evidence>
<keyword evidence="2" id="KW-0813">Transport</keyword>
<dbReference type="SUPFAM" id="SSF52540">
    <property type="entry name" value="P-loop containing nucleoside triphosphate hydrolases"/>
    <property type="match status" value="1"/>
</dbReference>
<keyword evidence="3" id="KW-0547">Nucleotide-binding</keyword>
<comment type="caution">
    <text evidence="7">The sequence shown here is derived from an EMBL/GenBank/DDBJ whole genome shotgun (WGS) entry which is preliminary data.</text>
</comment>
<evidence type="ECO:0000256" key="2">
    <source>
        <dbReference type="ARBA" id="ARBA00022448"/>
    </source>
</evidence>